<dbReference type="InterPro" id="IPR050101">
    <property type="entry name" value="CinA"/>
</dbReference>
<dbReference type="PANTHER" id="PTHR13939:SF0">
    <property type="entry name" value="NMN AMIDOHYDROLASE-LIKE PROTEIN YFAY"/>
    <property type="match status" value="1"/>
</dbReference>
<reference evidence="2" key="1">
    <citation type="submission" date="2020-02" db="EMBL/GenBank/DDBJ databases">
        <authorList>
            <person name="Chen W.-M."/>
        </authorList>
    </citation>
    <scope>NUCLEOTIDE SEQUENCE</scope>
    <source>
        <strain evidence="2">NBD-18</strain>
    </source>
</reference>
<feature type="domain" description="MoaB/Mog" evidence="1">
    <location>
        <begin position="15"/>
        <end position="188"/>
    </location>
</feature>
<dbReference type="SMART" id="SM00852">
    <property type="entry name" value="MoCF_biosynth"/>
    <property type="match status" value="1"/>
</dbReference>
<dbReference type="Pfam" id="PF00994">
    <property type="entry name" value="MoCF_biosynth"/>
    <property type="match status" value="1"/>
</dbReference>
<dbReference type="EMBL" id="JAAGRN010000004">
    <property type="protein sequence ID" value="NDY83066.1"/>
    <property type="molecule type" value="Genomic_DNA"/>
</dbReference>
<proteinExistence type="predicted"/>
<dbReference type="CDD" id="cd00885">
    <property type="entry name" value="cinA"/>
    <property type="match status" value="1"/>
</dbReference>
<dbReference type="InterPro" id="IPR001453">
    <property type="entry name" value="MoaB/Mog_dom"/>
</dbReference>
<dbReference type="PANTHER" id="PTHR13939">
    <property type="entry name" value="NICOTINAMIDE-NUCLEOTIDE AMIDOHYDROLASE PNCC"/>
    <property type="match status" value="1"/>
</dbReference>
<sequence length="274" mass="29839">MSVSQSQAQKSSRLGLIIVGDEILSGRRQDKHLSKIIEMVGARGLQLSWVEILSDDRALLTEALRRSFASGDIVLSCGGIGATPDDHTRQAAAAALDLPLELHPEAREQITLRCAETAAKGQGSADMSTPENLQRLNMGYFPKGSEIIPNPYNRIPGFFIRNHSFVPGFPVMAWPMLEWTLDTRYADLVRSKPSVEQSFIVYNMPESRITPALEALEQKWPGVRAFSLPSVGEGGGAPHIELGVKGDQDLVGAALEYLRNEAARLGAKFELGSS</sequence>
<dbReference type="AlphaFoldDB" id="A0A6B2QWP7"/>
<name>A0A6B2QWP7_9BURK</name>
<dbReference type="Gene3D" id="3.40.980.10">
    <property type="entry name" value="MoaB/Mog-like domain"/>
    <property type="match status" value="1"/>
</dbReference>
<gene>
    <name evidence="2" type="ORF">G3I67_07470</name>
</gene>
<comment type="caution">
    <text evidence="2">The sequence shown here is derived from an EMBL/GenBank/DDBJ whole genome shotgun (WGS) entry which is preliminary data.</text>
</comment>
<dbReference type="SUPFAM" id="SSF53218">
    <property type="entry name" value="Molybdenum cofactor biosynthesis proteins"/>
    <property type="match status" value="1"/>
</dbReference>
<accession>A0A6B2QWP7</accession>
<dbReference type="RefSeq" id="WP_163653613.1">
    <property type="nucleotide sequence ID" value="NZ_JAAGRN010000004.1"/>
</dbReference>
<evidence type="ECO:0000313" key="2">
    <source>
        <dbReference type="EMBL" id="NDY83066.1"/>
    </source>
</evidence>
<organism evidence="2">
    <name type="scientific">Sheuella amnicola</name>
    <dbReference type="NCBI Taxonomy" id="2707330"/>
    <lineage>
        <taxon>Bacteria</taxon>
        <taxon>Pseudomonadati</taxon>
        <taxon>Pseudomonadota</taxon>
        <taxon>Betaproteobacteria</taxon>
        <taxon>Burkholderiales</taxon>
        <taxon>Alcaligenaceae</taxon>
        <taxon>Sheuella</taxon>
    </lineage>
</organism>
<evidence type="ECO:0000259" key="1">
    <source>
        <dbReference type="SMART" id="SM00852"/>
    </source>
</evidence>
<dbReference type="InterPro" id="IPR036425">
    <property type="entry name" value="MoaB/Mog-like_dom_sf"/>
</dbReference>
<protein>
    <submittedName>
        <fullName evidence="2">Competence/damage-inducible protein A</fullName>
    </submittedName>
</protein>